<dbReference type="EMBL" id="PUHY01000005">
    <property type="protein sequence ID" value="PQO37143.1"/>
    <property type="molecule type" value="Genomic_DNA"/>
</dbReference>
<dbReference type="OrthoDB" id="280201at2"/>
<protein>
    <recommendedName>
        <fullName evidence="1">Knr4/Smi1-like domain-containing protein</fullName>
    </recommendedName>
</protein>
<proteinExistence type="predicted"/>
<comment type="caution">
    <text evidence="2">The sequence shown here is derived from an EMBL/GenBank/DDBJ whole genome shotgun (WGS) entry which is preliminary data.</text>
</comment>
<dbReference type="SUPFAM" id="SSF160631">
    <property type="entry name" value="SMI1/KNR4-like"/>
    <property type="match status" value="1"/>
</dbReference>
<dbReference type="Gene3D" id="3.40.1580.10">
    <property type="entry name" value="SMI1/KNR4-like"/>
    <property type="match status" value="1"/>
</dbReference>
<dbReference type="AlphaFoldDB" id="A0A2S8FYB2"/>
<dbReference type="RefSeq" id="WP_105328392.1">
    <property type="nucleotide sequence ID" value="NZ_PUHY01000005.1"/>
</dbReference>
<dbReference type="SUPFAM" id="SSF140860">
    <property type="entry name" value="Pseudo ankyrin repeat-like"/>
    <property type="match status" value="1"/>
</dbReference>
<accession>A0A2S8FYB2</accession>
<name>A0A2S8FYB2_9BACT</name>
<reference evidence="2 3" key="1">
    <citation type="submission" date="2018-02" db="EMBL/GenBank/DDBJ databases">
        <title>Comparative genomes isolates from brazilian mangrove.</title>
        <authorList>
            <person name="Araujo J.E."/>
            <person name="Taketani R.G."/>
            <person name="Silva M.C.P."/>
            <person name="Loureco M.V."/>
            <person name="Andreote F.D."/>
        </authorList>
    </citation>
    <scope>NUCLEOTIDE SEQUENCE [LARGE SCALE GENOMIC DNA]</scope>
    <source>
        <strain evidence="2 3">Hex-1 MGV</strain>
    </source>
</reference>
<dbReference type="InterPro" id="IPR018958">
    <property type="entry name" value="Knr4/Smi1-like_dom"/>
</dbReference>
<sequence length="257" mass="28873">MKDIQLSAVGPPIDQQALADLESYVGGPICSEYKEFLLAQNGGACMPEVYSTLLTYPLLLFLQLRDEGGLKEFFDDVNEYRKDDHLLPIAMTSGEEFVCLEIGKTPRLILVSTCEPDRVCADSWASFEQSLSQPPEPPPPFLEAIAQQPWESVRQYIESGGEVVPSEELSLFSQAIRVDNFELFKKLMDVKATWGDLDLAMEVAILSRRLEYVKKLLEMGGNRALAIELANGPDLKEIREYLESVAPQKKRNSHDEE</sequence>
<dbReference type="InterPro" id="IPR037883">
    <property type="entry name" value="Knr4/Smi1-like_sf"/>
</dbReference>
<dbReference type="Pfam" id="PF09346">
    <property type="entry name" value="SMI1_KNR4"/>
    <property type="match status" value="1"/>
</dbReference>
<dbReference type="Proteomes" id="UP000238322">
    <property type="component" value="Unassembled WGS sequence"/>
</dbReference>
<gene>
    <name evidence="2" type="ORF">C5Y83_04085</name>
</gene>
<evidence type="ECO:0000313" key="3">
    <source>
        <dbReference type="Proteomes" id="UP000238322"/>
    </source>
</evidence>
<feature type="domain" description="Knr4/Smi1-like" evidence="1">
    <location>
        <begin position="12"/>
        <end position="131"/>
    </location>
</feature>
<organism evidence="2 3">
    <name type="scientific">Blastopirellula marina</name>
    <dbReference type="NCBI Taxonomy" id="124"/>
    <lineage>
        <taxon>Bacteria</taxon>
        <taxon>Pseudomonadati</taxon>
        <taxon>Planctomycetota</taxon>
        <taxon>Planctomycetia</taxon>
        <taxon>Pirellulales</taxon>
        <taxon>Pirellulaceae</taxon>
        <taxon>Blastopirellula</taxon>
    </lineage>
</organism>
<evidence type="ECO:0000313" key="2">
    <source>
        <dbReference type="EMBL" id="PQO37143.1"/>
    </source>
</evidence>
<evidence type="ECO:0000259" key="1">
    <source>
        <dbReference type="Pfam" id="PF09346"/>
    </source>
</evidence>